<keyword evidence="3" id="KW-0539">Nucleus</keyword>
<feature type="region of interest" description="Disordered" evidence="4">
    <location>
        <begin position="50"/>
        <end position="127"/>
    </location>
</feature>
<dbReference type="InterPro" id="IPR038718">
    <property type="entry name" value="SNF2-like_sf"/>
</dbReference>
<evidence type="ECO:0000313" key="8">
    <source>
        <dbReference type="Proteomes" id="UP001237642"/>
    </source>
</evidence>
<dbReference type="SUPFAM" id="SSF54160">
    <property type="entry name" value="Chromo domain-like"/>
    <property type="match status" value="2"/>
</dbReference>
<dbReference type="InterPro" id="IPR016197">
    <property type="entry name" value="Chromo-like_dom_sf"/>
</dbReference>
<dbReference type="Gene3D" id="2.40.50.40">
    <property type="match status" value="2"/>
</dbReference>
<dbReference type="Gene3D" id="3.40.50.300">
    <property type="entry name" value="P-loop containing nucleotide triphosphate hydrolases"/>
    <property type="match status" value="1"/>
</dbReference>
<dbReference type="GO" id="GO:0005524">
    <property type="term" value="F:ATP binding"/>
    <property type="evidence" value="ECO:0007669"/>
    <property type="project" value="InterPro"/>
</dbReference>
<evidence type="ECO:0000313" key="7">
    <source>
        <dbReference type="EMBL" id="KAK1394352.1"/>
    </source>
</evidence>
<feature type="compositionally biased region" description="Polar residues" evidence="4">
    <location>
        <begin position="2170"/>
        <end position="2183"/>
    </location>
</feature>
<dbReference type="Gene3D" id="6.10.250.1310">
    <property type="match status" value="1"/>
</dbReference>
<dbReference type="GO" id="GO:0031507">
    <property type="term" value="P:heterochromatin formation"/>
    <property type="evidence" value="ECO:0007669"/>
    <property type="project" value="InterPro"/>
</dbReference>
<dbReference type="PANTHER" id="PTHR35116:SF2">
    <property type="entry name" value="ATP-DEPENDENT HELICASE FAMILY PROTEIN-RELATED"/>
    <property type="match status" value="1"/>
</dbReference>
<evidence type="ECO:0000256" key="1">
    <source>
        <dbReference type="ARBA" id="ARBA00022737"/>
    </source>
</evidence>
<feature type="domain" description="Chromo" evidence="5">
    <location>
        <begin position="405"/>
        <end position="475"/>
    </location>
</feature>
<comment type="caution">
    <text evidence="7">The sequence shown here is derived from an EMBL/GenBank/DDBJ whole genome shotgun (WGS) entry which is preliminary data.</text>
</comment>
<feature type="region of interest" description="Disordered" evidence="4">
    <location>
        <begin position="1530"/>
        <end position="1576"/>
    </location>
</feature>
<dbReference type="GO" id="GO:0016787">
    <property type="term" value="F:hydrolase activity"/>
    <property type="evidence" value="ECO:0007669"/>
    <property type="project" value="UniProtKB-KW"/>
</dbReference>
<dbReference type="EMBL" id="JAUIZM010000003">
    <property type="protein sequence ID" value="KAK1394352.1"/>
    <property type="molecule type" value="Genomic_DNA"/>
</dbReference>
<dbReference type="Pfam" id="PF00176">
    <property type="entry name" value="SNF2-rel_dom"/>
    <property type="match status" value="1"/>
</dbReference>
<evidence type="ECO:0000256" key="2">
    <source>
        <dbReference type="ARBA" id="ARBA00022801"/>
    </source>
</evidence>
<name>A0AAD8N3A7_9APIA</name>
<feature type="region of interest" description="Disordered" evidence="4">
    <location>
        <begin position="201"/>
        <end position="228"/>
    </location>
</feature>
<dbReference type="InterPro" id="IPR001650">
    <property type="entry name" value="Helicase_C-like"/>
</dbReference>
<sequence length="2304" mass="254842">MYTCKHNLKHQFIVTRYRIVGELCHLCLIDRYFTGDIKFAEWKDDEQWSKSSVRDSSSNKQVPAASPQSTRRSERFVKSASVSPVSNRKSGRISKELTPSPLRRSDRVDLDQMQTKREKSLSELTSEGKNCEVVNSGRGKRRAYDGRSFRALFKRQVNVKASAVTSDRNGINSTERDGIVEETSANAEKLVVDCPREEQVQTSEVAGSDLVKKKSHDDGIEKEGGDSTTLSKRKMNFVVDLDAPAIDGRRDVCTSSSDNLHSSSGCKTSNVFKRCATCSKRQRFCDGKECKSSCNVSCLNCSTDDAAAGVWHCFQCLNSKMRAAACSLPGSVEAIWNAREAEVSDAKGLRKDKQYFVKYRGLAHIHNQWISESQLLLEFEELVEEFNRKSEVVKWNEEWVVPQRLLKKRLLSSPRQENGAAAEVSSSSCEWLVKWRGLDYNNVTWELDTFLGSVNGQNLIKEYENRHKKALDDSSSVDKHKNGYAVKLQKLPAGSPPGLDTSHLDTLNKLREFGHKGQSAVVFDDQDRITKTLLYIVSLSDVCQPFLIVTTSSLLPVWESEFLRVAASIDVVVYDGSSDNRKSIRTLEFYDDRGRIMLQVLLSSVEIIVEDLRFLKSMKWKVVIVDECQQSEISSQFEQIKMLVADVKILLYRGPLKQDNVSEYINLLSLLDSCGIDLLKAESSDNLCKFKERLSQYIACEGKSSSSKFVEFWVPSMISNVQLEQYCDTLLSKSMSLCLNSKTDPVGALRDSVFSTRKSCDHPYIVDPFLKILITKDLPPINFLDVEIKASGKLQLLDMILSEIRKQQLRVLILFQSVAGSGRDTLGLGDILDDFLRERFGVDTYERLDGVAISSKLRQKALNSFNKGSGRFVFLLENRACLSSIRLVSVDTIIIFDSDWNPANDIKALNKISIDSQSKQIKIFRLYSAFTVEEKVLILAKQGLALESNLENISRATSNTLLMWGASYLLKRLDEFHSTPDANVSSEQTLARKVVGEILVLLSQNGECDGIDNYSISKIQQRGGIYSSNLKLLGEQQVMLSDGEHPHLFWANLLNGRHPKWKFLSGKTQRHRKKVKYFDDLPKQAESEAVEVGKKRKKGGADLSPGLEQDKTAGEKIAGASGIPENHGLHCLEAQDASATDLLYPGNAPAVVSEKIMLPDTQNNFHHFVKSSILKLCEILKLSDEVKNMAQRFLEYVISNHQVSSDSKNILQAFLISLCWSSASLLNQKVDRKGSLVLAQQHLKFICNEKEADSVYSAVRKLKKAFKENVLSDFSKDEVSGVGKSRKETLNEKMLELQNVKPELEETRDQACTSDMAQGDKTCKVDTENNFRLIQKKCRKQIAKLKQKQDEEIKEFNRSWEVRRLEIENKQKVESTIVREMYSNKALRMDKLKTLDNECAKKLEELERQKDLSFKQLKAQHLDALSDESGKVNQWLKAATPFVTEVSCQSVLPLHISGVRNEVGYSRAGEHGSTNVSENVATLSRLPDLLAGQTNVVEMVPGNTCVTGQNQTSKDDAEKIASVYVPVSRSKQPSMLGRSSDVYENTGSFTQCHSENQNPEQNLSSGPGGTVPSEPLKRIPEKVIGDANSLEPETTALEVLGGKDGVRGVSTETPNVFENNSQSGEANSSVNVDSSSTEMLKFPEKQPVSSPACNQVEVSPLQVFGAEKASDVEQPQLEIAIVSHSGRSPTDLPVASGSVPRSTNERDTSPRSRSVNTIEPSGQASLLAGQIAEENHPVDDRVSHLAVEQHEILQQLVGDTTELPDQVLPHLGENVELHPPADVIETPLRQNQPDFRSTSSTLDHQPLSFVSYLLNTEAVPQVNGSTIEIPRQAVIPTRVNMSVQGVNDHPLRAEHQVPSRIPKLTSYSDPLQNQLEVIRKETEQAIKLHEDTKMRLKFELEESIAQLRRNYEAKCKDVEAAFLLKKKELEKNHNKVLVNKILADAFRSKCVEPSRYMGMQQVVNPGVVQHVNQLPSNDAPRSSPVTVTSSAGQPAASQQNTALRSQSTSRLHLNTVSSTSRQPAANQQNMALLSQHGTRLLPVTASSSGTQPAGAQLHTTLLAQPEPGNNFVPVSSSACQPSSYQQNLEPLLLPSPRISPISLSSSGAQSASSQHSTQPPLQIVHQSAALFSSVATRPPQINPITPSTGNVRVGNENRARAPAPHLQAFRSASSVSHTATQRGMPSHLTPTSLPASLSPPCSAAPSVLTNYSSAVYNNSSPLPNTAKEMLPTGLSTPISASVSTQELLKSSKQHGAQRLDEPLPDLGSTLDSIDLSVFESGPSVPPSSAAPDVTTNLVCLSDED</sequence>
<keyword evidence="8" id="KW-1185">Reference proteome</keyword>
<feature type="compositionally biased region" description="Basic and acidic residues" evidence="4">
    <location>
        <begin position="210"/>
        <end position="225"/>
    </location>
</feature>
<keyword evidence="1" id="KW-0677">Repeat</keyword>
<feature type="compositionally biased region" description="Polar residues" evidence="4">
    <location>
        <begin position="1711"/>
        <end position="1721"/>
    </location>
</feature>
<evidence type="ECO:0000256" key="4">
    <source>
        <dbReference type="SAM" id="MobiDB-lite"/>
    </source>
</evidence>
<evidence type="ECO:0000259" key="6">
    <source>
        <dbReference type="PROSITE" id="PS51194"/>
    </source>
</evidence>
<dbReference type="InterPro" id="IPR023780">
    <property type="entry name" value="Chromo_domain"/>
</dbReference>
<dbReference type="Pfam" id="PF00385">
    <property type="entry name" value="Chromo"/>
    <property type="match status" value="1"/>
</dbReference>
<dbReference type="SUPFAM" id="SSF52540">
    <property type="entry name" value="P-loop containing nucleoside triphosphate hydrolases"/>
    <property type="match status" value="2"/>
</dbReference>
<dbReference type="PROSITE" id="PS51194">
    <property type="entry name" value="HELICASE_CTER"/>
    <property type="match status" value="1"/>
</dbReference>
<dbReference type="InterPro" id="IPR049730">
    <property type="entry name" value="SNF2/RAD54-like_C"/>
</dbReference>
<protein>
    <submittedName>
        <fullName evidence="7">Uncharacterized protein</fullName>
    </submittedName>
</protein>
<dbReference type="Gene3D" id="3.40.50.10810">
    <property type="entry name" value="Tandem AAA-ATPase domain"/>
    <property type="match status" value="1"/>
</dbReference>
<dbReference type="InterPro" id="IPR000330">
    <property type="entry name" value="SNF2_N"/>
</dbReference>
<proteinExistence type="predicted"/>
<dbReference type="InterPro" id="IPR039322">
    <property type="entry name" value="MOM1"/>
</dbReference>
<feature type="domain" description="Helicase C-terminal" evidence="6">
    <location>
        <begin position="796"/>
        <end position="961"/>
    </location>
</feature>
<dbReference type="Pfam" id="PF25029">
    <property type="entry name" value="MOM1"/>
    <property type="match status" value="1"/>
</dbReference>
<feature type="region of interest" description="Disordered" evidence="4">
    <location>
        <begin position="1089"/>
        <end position="1108"/>
    </location>
</feature>
<feature type="region of interest" description="Disordered" evidence="4">
    <location>
        <begin position="2278"/>
        <end position="2304"/>
    </location>
</feature>
<evidence type="ECO:0000256" key="3">
    <source>
        <dbReference type="ARBA" id="ARBA00023242"/>
    </source>
</evidence>
<dbReference type="InterPro" id="IPR027417">
    <property type="entry name" value="P-loop_NTPase"/>
</dbReference>
<feature type="domain" description="Chromo" evidence="5">
    <location>
        <begin position="330"/>
        <end position="398"/>
    </location>
</feature>
<feature type="compositionally biased region" description="Polar residues" evidence="4">
    <location>
        <begin position="1542"/>
        <end position="1565"/>
    </location>
</feature>
<dbReference type="Proteomes" id="UP001237642">
    <property type="component" value="Unassembled WGS sequence"/>
</dbReference>
<accession>A0AAD8N3A7</accession>
<gene>
    <name evidence="7" type="ORF">POM88_013408</name>
</gene>
<dbReference type="InterPro" id="IPR056882">
    <property type="entry name" value="MOM1_dom"/>
</dbReference>
<dbReference type="Pfam" id="PF00271">
    <property type="entry name" value="Helicase_C"/>
    <property type="match status" value="1"/>
</dbReference>
<organism evidence="7 8">
    <name type="scientific">Heracleum sosnowskyi</name>
    <dbReference type="NCBI Taxonomy" id="360622"/>
    <lineage>
        <taxon>Eukaryota</taxon>
        <taxon>Viridiplantae</taxon>
        <taxon>Streptophyta</taxon>
        <taxon>Embryophyta</taxon>
        <taxon>Tracheophyta</taxon>
        <taxon>Spermatophyta</taxon>
        <taxon>Magnoliopsida</taxon>
        <taxon>eudicotyledons</taxon>
        <taxon>Gunneridae</taxon>
        <taxon>Pentapetalae</taxon>
        <taxon>asterids</taxon>
        <taxon>campanulids</taxon>
        <taxon>Apiales</taxon>
        <taxon>Apiaceae</taxon>
        <taxon>Apioideae</taxon>
        <taxon>apioid superclade</taxon>
        <taxon>Tordylieae</taxon>
        <taxon>Tordyliinae</taxon>
        <taxon>Heracleum</taxon>
    </lineage>
</organism>
<dbReference type="InterPro" id="IPR000953">
    <property type="entry name" value="Chromo/chromo_shadow_dom"/>
</dbReference>
<keyword evidence="2" id="KW-0378">Hydrolase</keyword>
<dbReference type="PROSITE" id="PS50013">
    <property type="entry name" value="CHROMO_2"/>
    <property type="match status" value="2"/>
</dbReference>
<feature type="compositionally biased region" description="Low complexity" evidence="4">
    <location>
        <begin position="2280"/>
        <end position="2291"/>
    </location>
</feature>
<evidence type="ECO:0000259" key="5">
    <source>
        <dbReference type="PROSITE" id="PS50013"/>
    </source>
</evidence>
<feature type="region of interest" description="Disordered" evidence="4">
    <location>
        <begin position="1682"/>
        <end position="1721"/>
    </location>
</feature>
<feature type="region of interest" description="Disordered" evidence="4">
    <location>
        <begin position="2170"/>
        <end position="2193"/>
    </location>
</feature>
<dbReference type="PANTHER" id="PTHR35116">
    <property type="entry name" value="HELICASE PROTEIN MOM1"/>
    <property type="match status" value="1"/>
</dbReference>
<feature type="compositionally biased region" description="Basic and acidic residues" evidence="4">
    <location>
        <begin position="103"/>
        <end position="121"/>
    </location>
</feature>
<reference evidence="7" key="1">
    <citation type="submission" date="2023-02" db="EMBL/GenBank/DDBJ databases">
        <title>Genome of toxic invasive species Heracleum sosnowskyi carries increased number of genes despite the absence of recent whole-genome duplications.</title>
        <authorList>
            <person name="Schelkunov M."/>
            <person name="Shtratnikova V."/>
            <person name="Makarenko M."/>
            <person name="Klepikova A."/>
            <person name="Omelchenko D."/>
            <person name="Novikova G."/>
            <person name="Obukhova E."/>
            <person name="Bogdanov V."/>
            <person name="Penin A."/>
            <person name="Logacheva M."/>
        </authorList>
    </citation>
    <scope>NUCLEOTIDE SEQUENCE</scope>
    <source>
        <strain evidence="7">Hsosn_3</strain>
        <tissue evidence="7">Leaf</tissue>
    </source>
</reference>
<feature type="region of interest" description="Disordered" evidence="4">
    <location>
        <begin position="1971"/>
        <end position="2024"/>
    </location>
</feature>
<dbReference type="CDD" id="cd18793">
    <property type="entry name" value="SF2_C_SNF"/>
    <property type="match status" value="1"/>
</dbReference>
<feature type="region of interest" description="Disordered" evidence="4">
    <location>
        <begin position="2099"/>
        <end position="2120"/>
    </location>
</feature>
<reference evidence="7" key="2">
    <citation type="submission" date="2023-05" db="EMBL/GenBank/DDBJ databases">
        <authorList>
            <person name="Schelkunov M.I."/>
        </authorList>
    </citation>
    <scope>NUCLEOTIDE SEQUENCE</scope>
    <source>
        <strain evidence="7">Hsosn_3</strain>
        <tissue evidence="7">Leaf</tissue>
    </source>
</reference>
<dbReference type="SMART" id="SM00298">
    <property type="entry name" value="CHROMO"/>
    <property type="match status" value="2"/>
</dbReference>